<evidence type="ECO:0000313" key="10">
    <source>
        <dbReference type="EMBL" id="MFC3149329.1"/>
    </source>
</evidence>
<evidence type="ECO:0000256" key="6">
    <source>
        <dbReference type="ARBA" id="ARBA00023136"/>
    </source>
</evidence>
<keyword evidence="4 8" id="KW-1133">Transmembrane helix</keyword>
<dbReference type="InterPro" id="IPR058533">
    <property type="entry name" value="Cation_efflux_TM"/>
</dbReference>
<dbReference type="InterPro" id="IPR002524">
    <property type="entry name" value="Cation_efflux"/>
</dbReference>
<dbReference type="InterPro" id="IPR045316">
    <property type="entry name" value="Msc2-like"/>
</dbReference>
<dbReference type="InterPro" id="IPR027469">
    <property type="entry name" value="Cation_efflux_TMD_sf"/>
</dbReference>
<comment type="caution">
    <text evidence="10">The sequence shown here is derived from an EMBL/GenBank/DDBJ whole genome shotgun (WGS) entry which is preliminary data.</text>
</comment>
<keyword evidence="6 8" id="KW-0472">Membrane</keyword>
<dbReference type="PANTHER" id="PTHR45755">
    <property type="match status" value="1"/>
</dbReference>
<reference evidence="11" key="1">
    <citation type="journal article" date="2019" name="Int. J. Syst. Evol. Microbiol.">
        <title>The Global Catalogue of Microorganisms (GCM) 10K type strain sequencing project: providing services to taxonomists for standard genome sequencing and annotation.</title>
        <authorList>
            <consortium name="The Broad Institute Genomics Platform"/>
            <consortium name="The Broad Institute Genome Sequencing Center for Infectious Disease"/>
            <person name="Wu L."/>
            <person name="Ma J."/>
        </authorList>
    </citation>
    <scope>NUCLEOTIDE SEQUENCE [LARGE SCALE GENOMIC DNA]</scope>
    <source>
        <strain evidence="11">KCTC 52168</strain>
    </source>
</reference>
<name>A0ABV7H618_9BURK</name>
<keyword evidence="11" id="KW-1185">Reference proteome</keyword>
<feature type="transmembrane region" description="Helical" evidence="8">
    <location>
        <begin position="94"/>
        <end position="119"/>
    </location>
</feature>
<feature type="transmembrane region" description="Helical" evidence="8">
    <location>
        <begin position="29"/>
        <end position="49"/>
    </location>
</feature>
<dbReference type="Proteomes" id="UP001595556">
    <property type="component" value="Unassembled WGS sequence"/>
</dbReference>
<dbReference type="NCBIfam" id="NF033827">
    <property type="entry name" value="CDF_efflux_DmeF"/>
    <property type="match status" value="1"/>
</dbReference>
<dbReference type="Gene3D" id="1.20.1510.10">
    <property type="entry name" value="Cation efflux protein transmembrane domain"/>
    <property type="match status" value="1"/>
</dbReference>
<evidence type="ECO:0000256" key="4">
    <source>
        <dbReference type="ARBA" id="ARBA00022989"/>
    </source>
</evidence>
<keyword evidence="3 8" id="KW-0812">Transmembrane</keyword>
<protein>
    <submittedName>
        <fullName evidence="10">CDF family Co(II)/Ni(II) efflux transporter DmeF</fullName>
    </submittedName>
</protein>
<dbReference type="EMBL" id="JBHRTI010000010">
    <property type="protein sequence ID" value="MFC3149329.1"/>
    <property type="molecule type" value="Genomic_DNA"/>
</dbReference>
<organism evidence="10 11">
    <name type="scientific">Piscinibacterium candidicorallinum</name>
    <dbReference type="NCBI Taxonomy" id="1793872"/>
    <lineage>
        <taxon>Bacteria</taxon>
        <taxon>Pseudomonadati</taxon>
        <taxon>Pseudomonadota</taxon>
        <taxon>Betaproteobacteria</taxon>
        <taxon>Burkholderiales</taxon>
        <taxon>Piscinibacterium</taxon>
    </lineage>
</organism>
<dbReference type="Pfam" id="PF01545">
    <property type="entry name" value="Cation_efflux"/>
    <property type="match status" value="1"/>
</dbReference>
<feature type="transmembrane region" description="Helical" evidence="8">
    <location>
        <begin position="226"/>
        <end position="246"/>
    </location>
</feature>
<feature type="domain" description="Cation efflux protein transmembrane" evidence="9">
    <location>
        <begin position="29"/>
        <end position="257"/>
    </location>
</feature>
<evidence type="ECO:0000256" key="3">
    <source>
        <dbReference type="ARBA" id="ARBA00022692"/>
    </source>
</evidence>
<evidence type="ECO:0000313" key="11">
    <source>
        <dbReference type="Proteomes" id="UP001595556"/>
    </source>
</evidence>
<dbReference type="NCBIfam" id="TIGR01297">
    <property type="entry name" value="CDF"/>
    <property type="match status" value="1"/>
</dbReference>
<feature type="transmembrane region" description="Helical" evidence="8">
    <location>
        <begin position="131"/>
        <end position="150"/>
    </location>
</feature>
<accession>A0ABV7H618</accession>
<feature type="transmembrane region" description="Helical" evidence="8">
    <location>
        <begin position="61"/>
        <end position="82"/>
    </location>
</feature>
<gene>
    <name evidence="10" type="primary">dmeF</name>
    <name evidence="10" type="ORF">ACFOEN_17030</name>
</gene>
<evidence type="ECO:0000259" key="9">
    <source>
        <dbReference type="Pfam" id="PF01545"/>
    </source>
</evidence>
<evidence type="ECO:0000256" key="8">
    <source>
        <dbReference type="SAM" id="Phobius"/>
    </source>
</evidence>
<feature type="transmembrane region" description="Helical" evidence="8">
    <location>
        <begin position="200"/>
        <end position="220"/>
    </location>
</feature>
<evidence type="ECO:0000256" key="1">
    <source>
        <dbReference type="ARBA" id="ARBA00004141"/>
    </source>
</evidence>
<dbReference type="PANTHER" id="PTHR45755:SF4">
    <property type="entry name" value="ZINC TRANSPORTER 7"/>
    <property type="match status" value="1"/>
</dbReference>
<comment type="subcellular location">
    <subcellularLocation>
        <location evidence="1">Membrane</location>
        <topology evidence="1">Multi-pass membrane protein</topology>
    </subcellularLocation>
</comment>
<dbReference type="RefSeq" id="WP_377305999.1">
    <property type="nucleotide sequence ID" value="NZ_JBHRTI010000010.1"/>
</dbReference>
<sequence>MSTHQHDIAHFQHSHVFDAGNPTGERRTLAVLLITLITMVVEITTGWLTGSMALLADGWHMGTHAAAMGVALGAYVLARRWARDPRFSFGTWKIEVLAAFGSSVALGLVGVAIAVESLARLYRPTAIDTSTAFWVAVVGMVVNLICAWLLHGAESGHAHHGHPHHDDHDHDQHHVHAHEHGHGQAHDHHHAARDLNLRAVYVHVLADALTSVLALVALAGAATLGWIWLDPAVGLVGAVMIAIWAVNLGRASAHTLLDAEPNPNLREQIAHALQSDGDTQIAELHLWRVGRDNWAVIASVVASRPADAAVYHGRLAHIAELAHVNVEVQVCPSCAVHHA</sequence>
<keyword evidence="2" id="KW-0813">Transport</keyword>
<keyword evidence="5" id="KW-0406">Ion transport</keyword>
<feature type="region of interest" description="Disordered" evidence="7">
    <location>
        <begin position="158"/>
        <end position="189"/>
    </location>
</feature>
<feature type="compositionally biased region" description="Basic and acidic residues" evidence="7">
    <location>
        <begin position="164"/>
        <end position="189"/>
    </location>
</feature>
<evidence type="ECO:0000256" key="7">
    <source>
        <dbReference type="SAM" id="MobiDB-lite"/>
    </source>
</evidence>
<proteinExistence type="predicted"/>
<evidence type="ECO:0000256" key="5">
    <source>
        <dbReference type="ARBA" id="ARBA00023065"/>
    </source>
</evidence>
<evidence type="ECO:0000256" key="2">
    <source>
        <dbReference type="ARBA" id="ARBA00022448"/>
    </source>
</evidence>
<dbReference type="SUPFAM" id="SSF161111">
    <property type="entry name" value="Cation efflux protein transmembrane domain-like"/>
    <property type="match status" value="1"/>
</dbReference>